<evidence type="ECO:0000259" key="5">
    <source>
        <dbReference type="Pfam" id="PF00389"/>
    </source>
</evidence>
<dbReference type="InterPro" id="IPR006140">
    <property type="entry name" value="D-isomer_DH_NAD-bd"/>
</dbReference>
<evidence type="ECO:0000256" key="4">
    <source>
        <dbReference type="RuleBase" id="RU003719"/>
    </source>
</evidence>
<organism evidence="7 8">
    <name type="scientific">Kineococcus glutinatus</name>
    <dbReference type="NCBI Taxonomy" id="1070872"/>
    <lineage>
        <taxon>Bacteria</taxon>
        <taxon>Bacillati</taxon>
        <taxon>Actinomycetota</taxon>
        <taxon>Actinomycetes</taxon>
        <taxon>Kineosporiales</taxon>
        <taxon>Kineosporiaceae</taxon>
        <taxon>Kineococcus</taxon>
    </lineage>
</organism>
<proteinExistence type="inferred from homology"/>
<dbReference type="InterPro" id="IPR036291">
    <property type="entry name" value="NAD(P)-bd_dom_sf"/>
</dbReference>
<accession>A0ABP9HT25</accession>
<dbReference type="Pfam" id="PF00389">
    <property type="entry name" value="2-Hacid_dh"/>
    <property type="match status" value="1"/>
</dbReference>
<name>A0ABP9HT25_9ACTN</name>
<evidence type="ECO:0000259" key="6">
    <source>
        <dbReference type="Pfam" id="PF02826"/>
    </source>
</evidence>
<feature type="domain" description="D-isomer specific 2-hydroxyacid dehydrogenase catalytic" evidence="5">
    <location>
        <begin position="46"/>
        <end position="319"/>
    </location>
</feature>
<evidence type="ECO:0000313" key="7">
    <source>
        <dbReference type="EMBL" id="GAA4977516.1"/>
    </source>
</evidence>
<dbReference type="PANTHER" id="PTHR43761:SF1">
    <property type="entry name" value="D-ISOMER SPECIFIC 2-HYDROXYACID DEHYDROGENASE CATALYTIC DOMAIN-CONTAINING PROTEIN-RELATED"/>
    <property type="match status" value="1"/>
</dbReference>
<dbReference type="CDD" id="cd05299">
    <property type="entry name" value="CtBP_dh"/>
    <property type="match status" value="1"/>
</dbReference>
<evidence type="ECO:0000256" key="2">
    <source>
        <dbReference type="ARBA" id="ARBA00023002"/>
    </source>
</evidence>
<dbReference type="InterPro" id="IPR006139">
    <property type="entry name" value="D-isomer_2_OHA_DH_cat_dom"/>
</dbReference>
<dbReference type="InterPro" id="IPR043322">
    <property type="entry name" value="CtBP"/>
</dbReference>
<dbReference type="Pfam" id="PF02826">
    <property type="entry name" value="2-Hacid_dh_C"/>
    <property type="match status" value="1"/>
</dbReference>
<feature type="domain" description="D-isomer specific 2-hydroxyacid dehydrogenase NAD-binding" evidence="6">
    <location>
        <begin position="122"/>
        <end position="299"/>
    </location>
</feature>
<dbReference type="Proteomes" id="UP001501195">
    <property type="component" value="Unassembled WGS sequence"/>
</dbReference>
<comment type="similarity">
    <text evidence="1 4">Belongs to the D-isomer specific 2-hydroxyacid dehydrogenase family.</text>
</comment>
<dbReference type="SUPFAM" id="SSF52283">
    <property type="entry name" value="Formate/glycerate dehydrogenase catalytic domain-like"/>
    <property type="match status" value="1"/>
</dbReference>
<evidence type="ECO:0000256" key="3">
    <source>
        <dbReference type="ARBA" id="ARBA00023027"/>
    </source>
</evidence>
<dbReference type="SUPFAM" id="SSF51735">
    <property type="entry name" value="NAD(P)-binding Rossmann-fold domains"/>
    <property type="match status" value="1"/>
</dbReference>
<dbReference type="InterPro" id="IPR050418">
    <property type="entry name" value="D-iso_2-hydroxyacid_DH_PdxB"/>
</dbReference>
<protein>
    <submittedName>
        <fullName evidence="7">C-terminal binding protein</fullName>
    </submittedName>
</protein>
<reference evidence="8" key="1">
    <citation type="journal article" date="2019" name="Int. J. Syst. Evol. Microbiol.">
        <title>The Global Catalogue of Microorganisms (GCM) 10K type strain sequencing project: providing services to taxonomists for standard genome sequencing and annotation.</title>
        <authorList>
            <consortium name="The Broad Institute Genomics Platform"/>
            <consortium name="The Broad Institute Genome Sequencing Center for Infectious Disease"/>
            <person name="Wu L."/>
            <person name="Ma J."/>
        </authorList>
    </citation>
    <scope>NUCLEOTIDE SEQUENCE [LARGE SCALE GENOMIC DNA]</scope>
    <source>
        <strain evidence="8">JCM 18126</strain>
    </source>
</reference>
<gene>
    <name evidence="7" type="ORF">GCM10023225_17690</name>
</gene>
<dbReference type="EMBL" id="BAABIL010000239">
    <property type="protein sequence ID" value="GAA4977516.1"/>
    <property type="molecule type" value="Genomic_DNA"/>
</dbReference>
<keyword evidence="2 4" id="KW-0560">Oxidoreductase</keyword>
<dbReference type="PANTHER" id="PTHR43761">
    <property type="entry name" value="D-ISOMER SPECIFIC 2-HYDROXYACID DEHYDROGENASE FAMILY PROTEIN (AFU_ORTHOLOGUE AFUA_1G13630)"/>
    <property type="match status" value="1"/>
</dbReference>
<evidence type="ECO:0000313" key="8">
    <source>
        <dbReference type="Proteomes" id="UP001501195"/>
    </source>
</evidence>
<keyword evidence="3" id="KW-0520">NAD</keyword>
<comment type="caution">
    <text evidence="7">The sequence shown here is derived from an EMBL/GenBank/DDBJ whole genome shotgun (WGS) entry which is preliminary data.</text>
</comment>
<keyword evidence="8" id="KW-1185">Reference proteome</keyword>
<dbReference type="Gene3D" id="3.40.50.720">
    <property type="entry name" value="NAD(P)-binding Rossmann-like Domain"/>
    <property type="match status" value="2"/>
</dbReference>
<dbReference type="RefSeq" id="WP_345712109.1">
    <property type="nucleotide sequence ID" value="NZ_BAABIL010000239.1"/>
</dbReference>
<evidence type="ECO:0000256" key="1">
    <source>
        <dbReference type="ARBA" id="ARBA00005854"/>
    </source>
</evidence>
<sequence>MGATSGTGRATRRGTVLVTDCDMGPAELERAVLEPAGYRVVEAGCRSEDDVVAAVTASGAEGLLVQYAPISERVLRACPQVRALLRYGVGMDTVDTEAAAALGVVARNVPGYGTAEVADHAVGLLLSLLRGLPTWSAATAAGGWPSRGQLPDPRELRASTLGLLGFGAIAREVGARARAFGMRLVAHDPFVPGADVAAGGAEPVGFEELWRTSTAVSLHAPLTAGTRGVVGAAALSSMAPGSFLVNTARAGLVDRAALEAALASGRLAGVGLDVWWQEPPAPDDPLVRDPRVLLTPHVAWFSPGSLRRLRTSAASRLLEVLTAPPG</sequence>